<sequence length="334" mass="35958">MNTTDLGLIRDAANLLARQARQAADLMDDIFWQSRQDETIEVADTGEQIKTTQTDVEENADRTRITPSHGCYKHLRLLQFESTTPDNSFPYGIHTSPPLLSGAVPPISPNSPPVGISTPPPTSVPPSPEKSSPYGTFNPPLTPSGAMSTPLLPTSPPPSPLSPSAQTPQHNAPMPPAVNQPPTNNSHSSSPPPPPPKKAENVVWCVPKPTVPADLIQQALDYACGSGADCDVIQPNGACYQPATLLSHASYAFNSCWQKKKQGGGTCDFGGTAMLVTVDPRSKYKISHIREFKLNVPKSSSIGNNLTTPLWTLNILHICDVEEEMVENCDEQLK</sequence>
<keyword evidence="6" id="KW-1015">Disulfide bond</keyword>
<evidence type="ECO:0000256" key="4">
    <source>
        <dbReference type="ARBA" id="ARBA00022729"/>
    </source>
</evidence>
<dbReference type="Gene3D" id="1.20.58.1040">
    <property type="match status" value="1"/>
</dbReference>
<protein>
    <submittedName>
        <fullName evidence="11">Plasmodesmata callose-binding protein 3</fullName>
    </submittedName>
</protein>
<dbReference type="AlphaFoldDB" id="A0A2G2WS78"/>
<dbReference type="GO" id="GO:0009506">
    <property type="term" value="C:plasmodesma"/>
    <property type="evidence" value="ECO:0007669"/>
    <property type="project" value="UniProtKB-ARBA"/>
</dbReference>
<keyword evidence="7" id="KW-0325">Glycoprotein</keyword>
<dbReference type="Pfam" id="PF07983">
    <property type="entry name" value="X8"/>
    <property type="match status" value="1"/>
</dbReference>
<evidence type="ECO:0000256" key="3">
    <source>
        <dbReference type="ARBA" id="ARBA00022622"/>
    </source>
</evidence>
<keyword evidence="5" id="KW-0472">Membrane</keyword>
<dbReference type="SMART" id="SM00768">
    <property type="entry name" value="X8"/>
    <property type="match status" value="1"/>
</dbReference>
<accession>A0A2G2WS78</accession>
<keyword evidence="4" id="KW-0732">Signal</keyword>
<evidence type="ECO:0000313" key="12">
    <source>
        <dbReference type="Proteomes" id="UP000224567"/>
    </source>
</evidence>
<gene>
    <name evidence="11" type="ORF">CQW23_12301</name>
</gene>
<evidence type="ECO:0000256" key="8">
    <source>
        <dbReference type="ARBA" id="ARBA00023288"/>
    </source>
</evidence>
<evidence type="ECO:0000313" key="11">
    <source>
        <dbReference type="EMBL" id="PHT48093.1"/>
    </source>
</evidence>
<name>A0A2G2WS78_CAPBA</name>
<comment type="caution">
    <text evidence="11">The sequence shown here is derived from an EMBL/GenBank/DDBJ whole genome shotgun (WGS) entry which is preliminary data.</text>
</comment>
<keyword evidence="2" id="KW-1003">Cell membrane</keyword>
<evidence type="ECO:0000256" key="5">
    <source>
        <dbReference type="ARBA" id="ARBA00023136"/>
    </source>
</evidence>
<evidence type="ECO:0000256" key="1">
    <source>
        <dbReference type="ARBA" id="ARBA00004609"/>
    </source>
</evidence>
<dbReference type="GO" id="GO:0005886">
    <property type="term" value="C:plasma membrane"/>
    <property type="evidence" value="ECO:0007669"/>
    <property type="project" value="UniProtKB-SubCell"/>
</dbReference>
<comment type="subcellular location">
    <subcellularLocation>
        <location evidence="1">Cell membrane</location>
        <topology evidence="1">Lipid-anchor</topology>
        <topology evidence="1">GPI-anchor</topology>
    </subcellularLocation>
</comment>
<feature type="region of interest" description="Disordered" evidence="9">
    <location>
        <begin position="102"/>
        <end position="201"/>
    </location>
</feature>
<dbReference type="GO" id="GO:0098552">
    <property type="term" value="C:side of membrane"/>
    <property type="evidence" value="ECO:0007669"/>
    <property type="project" value="UniProtKB-KW"/>
</dbReference>
<evidence type="ECO:0000256" key="9">
    <source>
        <dbReference type="SAM" id="MobiDB-lite"/>
    </source>
</evidence>
<evidence type="ECO:0000256" key="6">
    <source>
        <dbReference type="ARBA" id="ARBA00023157"/>
    </source>
</evidence>
<reference evidence="12" key="2">
    <citation type="journal article" date="2017" name="J. Anim. Genet.">
        <title>Multiple reference genome sequences of hot pepper reveal the massive evolution of plant disease resistance genes by retroduplication.</title>
        <authorList>
            <person name="Kim S."/>
            <person name="Park J."/>
            <person name="Yeom S.-I."/>
            <person name="Kim Y.-M."/>
            <person name="Seo E."/>
            <person name="Kim K.-T."/>
            <person name="Kim M.-S."/>
            <person name="Lee J.M."/>
            <person name="Cheong K."/>
            <person name="Shin H.-S."/>
            <person name="Kim S.-B."/>
            <person name="Han K."/>
            <person name="Lee J."/>
            <person name="Park M."/>
            <person name="Lee H.-A."/>
            <person name="Lee H.-Y."/>
            <person name="Lee Y."/>
            <person name="Oh S."/>
            <person name="Lee J.H."/>
            <person name="Choi E."/>
            <person name="Choi E."/>
            <person name="Lee S.E."/>
            <person name="Jeon J."/>
            <person name="Kim H."/>
            <person name="Choi G."/>
            <person name="Song H."/>
            <person name="Lee J."/>
            <person name="Lee S.-C."/>
            <person name="Kwon J.-K."/>
            <person name="Lee H.-Y."/>
            <person name="Koo N."/>
            <person name="Hong Y."/>
            <person name="Kim R.W."/>
            <person name="Kang W.-H."/>
            <person name="Huh J.H."/>
            <person name="Kang B.-C."/>
            <person name="Yang T.-J."/>
            <person name="Lee Y.-H."/>
            <person name="Bennetzen J.L."/>
            <person name="Choi D."/>
        </authorList>
    </citation>
    <scope>NUCLEOTIDE SEQUENCE [LARGE SCALE GENOMIC DNA]</scope>
    <source>
        <strain evidence="12">cv. PBC81</strain>
    </source>
</reference>
<dbReference type="EMBL" id="MLFT02000005">
    <property type="protein sequence ID" value="PHT48093.1"/>
    <property type="molecule type" value="Genomic_DNA"/>
</dbReference>
<evidence type="ECO:0000256" key="7">
    <source>
        <dbReference type="ARBA" id="ARBA00023180"/>
    </source>
</evidence>
<dbReference type="Proteomes" id="UP000224567">
    <property type="component" value="Unassembled WGS sequence"/>
</dbReference>
<reference evidence="11 12" key="1">
    <citation type="journal article" date="2017" name="Genome Biol.">
        <title>New reference genome sequences of hot pepper reveal the massive evolution of plant disease-resistance genes by retroduplication.</title>
        <authorList>
            <person name="Kim S."/>
            <person name="Park J."/>
            <person name="Yeom S.I."/>
            <person name="Kim Y.M."/>
            <person name="Seo E."/>
            <person name="Kim K.T."/>
            <person name="Kim M.S."/>
            <person name="Lee J.M."/>
            <person name="Cheong K."/>
            <person name="Shin H.S."/>
            <person name="Kim S.B."/>
            <person name="Han K."/>
            <person name="Lee J."/>
            <person name="Park M."/>
            <person name="Lee H.A."/>
            <person name="Lee H.Y."/>
            <person name="Lee Y."/>
            <person name="Oh S."/>
            <person name="Lee J.H."/>
            <person name="Choi E."/>
            <person name="Choi E."/>
            <person name="Lee S.E."/>
            <person name="Jeon J."/>
            <person name="Kim H."/>
            <person name="Choi G."/>
            <person name="Song H."/>
            <person name="Lee J."/>
            <person name="Lee S.C."/>
            <person name="Kwon J.K."/>
            <person name="Lee H.Y."/>
            <person name="Koo N."/>
            <person name="Hong Y."/>
            <person name="Kim R.W."/>
            <person name="Kang W.H."/>
            <person name="Huh J.H."/>
            <person name="Kang B.C."/>
            <person name="Yang T.J."/>
            <person name="Lee Y.H."/>
            <person name="Bennetzen J.L."/>
            <person name="Choi D."/>
        </authorList>
    </citation>
    <scope>NUCLEOTIDE SEQUENCE [LARGE SCALE GENOMIC DNA]</scope>
    <source>
        <strain evidence="12">cv. PBC81</strain>
    </source>
</reference>
<evidence type="ECO:0000259" key="10">
    <source>
        <dbReference type="SMART" id="SM00768"/>
    </source>
</evidence>
<keyword evidence="3" id="KW-0336">GPI-anchor</keyword>
<dbReference type="PANTHER" id="PTHR31044">
    <property type="entry name" value="BETA-1,3 GLUCANASE"/>
    <property type="match status" value="1"/>
</dbReference>
<dbReference type="InterPro" id="IPR012946">
    <property type="entry name" value="X8"/>
</dbReference>
<dbReference type="InterPro" id="IPR044788">
    <property type="entry name" value="X8_dom_prot"/>
</dbReference>
<evidence type="ECO:0000256" key="2">
    <source>
        <dbReference type="ARBA" id="ARBA00022475"/>
    </source>
</evidence>
<keyword evidence="12" id="KW-1185">Reference proteome</keyword>
<feature type="domain" description="X8" evidence="10">
    <location>
        <begin position="203"/>
        <end position="284"/>
    </location>
</feature>
<organism evidence="11 12">
    <name type="scientific">Capsicum baccatum</name>
    <name type="common">Peruvian pepper</name>
    <dbReference type="NCBI Taxonomy" id="33114"/>
    <lineage>
        <taxon>Eukaryota</taxon>
        <taxon>Viridiplantae</taxon>
        <taxon>Streptophyta</taxon>
        <taxon>Embryophyta</taxon>
        <taxon>Tracheophyta</taxon>
        <taxon>Spermatophyta</taxon>
        <taxon>Magnoliopsida</taxon>
        <taxon>eudicotyledons</taxon>
        <taxon>Gunneridae</taxon>
        <taxon>Pentapetalae</taxon>
        <taxon>asterids</taxon>
        <taxon>lamiids</taxon>
        <taxon>Solanales</taxon>
        <taxon>Solanaceae</taxon>
        <taxon>Solanoideae</taxon>
        <taxon>Capsiceae</taxon>
        <taxon>Capsicum</taxon>
    </lineage>
</organism>
<dbReference type="FunFam" id="1.20.58.1040:FF:000001">
    <property type="entry name" value="Glucan endo-1,3-beta-glucosidase 4"/>
    <property type="match status" value="1"/>
</dbReference>
<keyword evidence="8" id="KW-0449">Lipoprotein</keyword>
<dbReference type="PANTHER" id="PTHR31044:SF118">
    <property type="entry name" value="MAJOR POLLEN ALLERGEN OLE E 10-LIKE"/>
    <property type="match status" value="1"/>
</dbReference>
<dbReference type="STRING" id="33114.A0A2G2WS78"/>
<dbReference type="OrthoDB" id="417697at2759"/>
<proteinExistence type="predicted"/>
<feature type="compositionally biased region" description="Pro residues" evidence="9">
    <location>
        <begin position="106"/>
        <end position="128"/>
    </location>
</feature>